<dbReference type="InterPro" id="IPR030382">
    <property type="entry name" value="MeTrfase_TRM5/TYW2"/>
</dbReference>
<dbReference type="OrthoDB" id="2387925at2759"/>
<keyword evidence="2" id="KW-0949">S-adenosyl-L-methionine</keyword>
<reference evidence="5 6" key="1">
    <citation type="submission" date="2013-05" db="EMBL/GenBank/DDBJ databases">
        <title>Drechslerella stenobrocha genome reveals carnivorous origination and mechanical trapping mechanism of predatory fungi.</title>
        <authorList>
            <person name="Liu X."/>
            <person name="Zhang W."/>
            <person name="Liu K."/>
        </authorList>
    </citation>
    <scope>NUCLEOTIDE SEQUENCE [LARGE SCALE GENOMIC DNA]</scope>
    <source>
        <strain evidence="5 6">248</strain>
    </source>
</reference>
<dbReference type="AlphaFoldDB" id="W7HWH4"/>
<organism evidence="5 6">
    <name type="scientific">Drechslerella stenobrocha 248</name>
    <dbReference type="NCBI Taxonomy" id="1043628"/>
    <lineage>
        <taxon>Eukaryota</taxon>
        <taxon>Fungi</taxon>
        <taxon>Dikarya</taxon>
        <taxon>Ascomycota</taxon>
        <taxon>Pezizomycotina</taxon>
        <taxon>Orbiliomycetes</taxon>
        <taxon>Orbiliales</taxon>
        <taxon>Orbiliaceae</taxon>
        <taxon>Drechslerella</taxon>
    </lineage>
</organism>
<gene>
    <name evidence="5" type="ORF">DRE_02781</name>
</gene>
<dbReference type="EMBL" id="KI966407">
    <property type="protein sequence ID" value="EWC47899.1"/>
    <property type="molecule type" value="Genomic_DNA"/>
</dbReference>
<keyword evidence="2" id="KW-0819">tRNA processing</keyword>
<dbReference type="SUPFAM" id="SSF53335">
    <property type="entry name" value="S-adenosyl-L-methionine-dependent methyltransferases"/>
    <property type="match status" value="1"/>
</dbReference>
<keyword evidence="2" id="KW-0808">Transferase</keyword>
<name>W7HWH4_9PEZI</name>
<dbReference type="InterPro" id="IPR029063">
    <property type="entry name" value="SAM-dependent_MTases_sf"/>
</dbReference>
<dbReference type="PANTHER" id="PTHR23245:SF25">
    <property type="entry name" value="TRNA WYBUTOSINE-SYNTHESIZING PROTEIN 2 HOMOLOG"/>
    <property type="match status" value="1"/>
</dbReference>
<dbReference type="GO" id="GO:0008757">
    <property type="term" value="F:S-adenosylmethionine-dependent methyltransferase activity"/>
    <property type="evidence" value="ECO:0007669"/>
    <property type="project" value="InterPro"/>
</dbReference>
<comment type="function">
    <text evidence="2">S-adenosyl-L-methionine-dependent transferase that acts as a component of the wybutosine biosynthesis pathway. Wybutosine is a hyper modified guanosine with a tricyclic base found at the 3'-position adjacent to the anticodon of eukaryotic phenylalanine tRNA. Catalyzes the transfer of the alpha-amino-alpha-carboxypropyl (acp) group from S-adenosyl-L-methionine to the C-7 position of 4-demethylwyosine (imG-14) to produce wybutosine-86.</text>
</comment>
<accession>W7HWH4</accession>
<dbReference type="GO" id="GO:0030488">
    <property type="term" value="P:tRNA methylation"/>
    <property type="evidence" value="ECO:0007669"/>
    <property type="project" value="TreeGrafter"/>
</dbReference>
<evidence type="ECO:0000313" key="6">
    <source>
        <dbReference type="Proteomes" id="UP000024837"/>
    </source>
</evidence>
<evidence type="ECO:0000256" key="2">
    <source>
        <dbReference type="PIRNR" id="PIRNR038972"/>
    </source>
</evidence>
<protein>
    <recommendedName>
        <fullName evidence="2">tRNA wybutosine-synthesizing protein 2</fullName>
        <shortName evidence="2">tRNA-yW-synthesizing protein 2</shortName>
    </recommendedName>
    <alternativeName>
        <fullName evidence="2">tRNA(Phe) (4-demethylwyosine(37)-C(7)) aminocarboxypropyltransferase</fullName>
    </alternativeName>
</protein>
<evidence type="ECO:0000313" key="5">
    <source>
        <dbReference type="EMBL" id="EWC47899.1"/>
    </source>
</evidence>
<comment type="similarity">
    <text evidence="2">Belongs to the class I-like SAM-binding methyltransferase superfamily. TRM5/TYW2 family.</text>
</comment>
<comment type="subcellular location">
    <subcellularLocation>
        <location evidence="2">Cytoplasm</location>
    </subcellularLocation>
</comment>
<dbReference type="Proteomes" id="UP000024837">
    <property type="component" value="Unassembled WGS sequence"/>
</dbReference>
<dbReference type="PANTHER" id="PTHR23245">
    <property type="entry name" value="TRNA METHYLTRANSFERASE"/>
    <property type="match status" value="1"/>
</dbReference>
<evidence type="ECO:0000256" key="3">
    <source>
        <dbReference type="SAM" id="MobiDB-lite"/>
    </source>
</evidence>
<dbReference type="UniPathway" id="UPA00375"/>
<evidence type="ECO:0000259" key="4">
    <source>
        <dbReference type="PROSITE" id="PS51684"/>
    </source>
</evidence>
<dbReference type="GO" id="GO:0031591">
    <property type="term" value="P:wybutosine biosynthetic process"/>
    <property type="evidence" value="ECO:0007669"/>
    <property type="project" value="InterPro"/>
</dbReference>
<dbReference type="Gene3D" id="3.40.50.150">
    <property type="entry name" value="Vaccinia Virus protein VP39"/>
    <property type="match status" value="1"/>
</dbReference>
<evidence type="ECO:0000256" key="1">
    <source>
        <dbReference type="ARBA" id="ARBA00049400"/>
    </source>
</evidence>
<feature type="region of interest" description="Disordered" evidence="3">
    <location>
        <begin position="1"/>
        <end position="27"/>
    </location>
</feature>
<comment type="catalytic activity">
    <reaction evidence="1">
        <text>4-demethylwyosine(37) in tRNA(Phe) + S-adenosyl-L-methionine = 4-demethyl-7-[(3S)-3-amino-3-carboxypropyl]wyosine(37) in tRNA(Phe) + S-methyl-5'-thioadenosine + H(+)</text>
        <dbReference type="Rhea" id="RHEA:36355"/>
        <dbReference type="Rhea" id="RHEA-COMP:10164"/>
        <dbReference type="Rhea" id="RHEA-COMP:10378"/>
        <dbReference type="ChEBI" id="CHEBI:15378"/>
        <dbReference type="ChEBI" id="CHEBI:17509"/>
        <dbReference type="ChEBI" id="CHEBI:59789"/>
        <dbReference type="ChEBI" id="CHEBI:64315"/>
        <dbReference type="ChEBI" id="CHEBI:73550"/>
        <dbReference type="EC" id="2.5.1.114"/>
    </reaction>
</comment>
<keyword evidence="2" id="KW-0963">Cytoplasm</keyword>
<proteinExistence type="inferred from homology"/>
<dbReference type="InterPro" id="IPR026274">
    <property type="entry name" value="tRNA_wybutosine_synth_prot_2"/>
</dbReference>
<dbReference type="GO" id="GO:0008175">
    <property type="term" value="F:tRNA methyltransferase activity"/>
    <property type="evidence" value="ECO:0007669"/>
    <property type="project" value="TreeGrafter"/>
</dbReference>
<dbReference type="HOGENOM" id="CLU_023588_0_0_1"/>
<feature type="domain" description="SAM-dependent methyltransferase TRM5/TYW2-type" evidence="4">
    <location>
        <begin position="94"/>
        <end position="389"/>
    </location>
</feature>
<sequence>MPTYPPPMPDDNGSTITKAPRGKKPSKVQHPYITALAAFLSSHPSDQPPPAVPRKLRYDLYGDLLLLPPTSPLVTAPWSHYITSLPASTRVEFYSTLASAFNTTHIAINAPIPTSTTDDDSDGDSSNRIRAPRITCLHGEFGDISSSEYTATFWAHTTQHGITQTWAPLHTMFSRGNITEKARIYTLVSSQLQDRERCTSIAAVDLFVGVGYFAFSYLRAGVDVVYGWDINRWSVEGCRRGAVANKWPVTVLTSEEECGKNDVEGKRLVVHQESNAYAPRRLADLKRGVLEGGGQWPQIMHVNLGLLPSSAQAYEIAVEVLRLNDTDGVSWVHVHENTTEGDADKLAGDVVGRFRELVGHAGVECEHIEYVKSWAPGVWHCVFDVRIEPIRQG</sequence>
<comment type="pathway">
    <text evidence="2">tRNA modification; wybutosine-tRNA(Phe) biosynthesis.</text>
</comment>
<keyword evidence="6" id="KW-1185">Reference proteome</keyword>
<dbReference type="GO" id="GO:0005737">
    <property type="term" value="C:cytoplasm"/>
    <property type="evidence" value="ECO:0007669"/>
    <property type="project" value="UniProtKB-SubCell"/>
</dbReference>
<dbReference type="PIRSF" id="PIRSF038972">
    <property type="entry name" value="Trm12"/>
    <property type="match status" value="1"/>
</dbReference>
<dbReference type="PROSITE" id="PS51684">
    <property type="entry name" value="SAM_MT_TRM5_TYW2"/>
    <property type="match status" value="1"/>
</dbReference>
<dbReference type="GO" id="GO:0102522">
    <property type="term" value="F:tRNA 4-demethylwyosine alpha-amino-alpha-carboxypropyltransferase activity"/>
    <property type="evidence" value="ECO:0007669"/>
    <property type="project" value="UniProtKB-EC"/>
</dbReference>